<keyword evidence="4" id="KW-0963">Cytoplasm</keyword>
<dbReference type="InParanoid" id="G7E4J4"/>
<keyword evidence="7" id="KW-0539">Nucleus</keyword>
<evidence type="ECO:0000256" key="3">
    <source>
        <dbReference type="ARBA" id="ARBA00022448"/>
    </source>
</evidence>
<evidence type="ECO:0000256" key="6">
    <source>
        <dbReference type="ARBA" id="ARBA00022927"/>
    </source>
</evidence>
<gene>
    <name evidence="10" type="primary">Mo04433</name>
    <name evidence="10" type="ORF">E5Q_04433</name>
</gene>
<dbReference type="RefSeq" id="XP_014564791.1">
    <property type="nucleotide sequence ID" value="XM_014709305.1"/>
</dbReference>
<dbReference type="SUPFAM" id="SSF48371">
    <property type="entry name" value="ARM repeat"/>
    <property type="match status" value="2"/>
</dbReference>
<dbReference type="AlphaFoldDB" id="G7E4J4"/>
<evidence type="ECO:0000256" key="1">
    <source>
        <dbReference type="ARBA" id="ARBA00004123"/>
    </source>
</evidence>
<dbReference type="Gene3D" id="1.25.10.10">
    <property type="entry name" value="Leucine-rich Repeat Variant"/>
    <property type="match status" value="1"/>
</dbReference>
<reference evidence="10 11" key="2">
    <citation type="journal article" date="2012" name="Open Biol.">
        <title>Characteristics of nucleosomes and linker DNA regions on the genome of the basidiomycete Mixia osmundae revealed by mono- and dinucleosome mapping.</title>
        <authorList>
            <person name="Nishida H."/>
            <person name="Kondo S."/>
            <person name="Matsumoto T."/>
            <person name="Suzuki Y."/>
            <person name="Yoshikawa H."/>
            <person name="Taylor T.D."/>
            <person name="Sugiyama J."/>
        </authorList>
    </citation>
    <scope>NUCLEOTIDE SEQUENCE [LARGE SCALE GENOMIC DNA]</scope>
    <source>
        <strain evidence="11">CBS 9802 / IAM 14324 / JCM 22182 / KY 12970</strain>
    </source>
</reference>
<dbReference type="GO" id="GO:0031267">
    <property type="term" value="F:small GTPase binding"/>
    <property type="evidence" value="ECO:0007669"/>
    <property type="project" value="InterPro"/>
</dbReference>
<feature type="repeat" description="HEAT" evidence="8">
    <location>
        <begin position="405"/>
        <end position="443"/>
    </location>
</feature>
<keyword evidence="6" id="KW-0653">Protein transport</keyword>
<proteinExistence type="predicted"/>
<dbReference type="eggNOG" id="KOG2171">
    <property type="taxonomic scope" value="Eukaryota"/>
</dbReference>
<evidence type="ECO:0000256" key="7">
    <source>
        <dbReference type="ARBA" id="ARBA00023242"/>
    </source>
</evidence>
<dbReference type="InterPro" id="IPR016024">
    <property type="entry name" value="ARM-type_fold"/>
</dbReference>
<evidence type="ECO:0000256" key="4">
    <source>
        <dbReference type="ARBA" id="ARBA00022490"/>
    </source>
</evidence>
<comment type="caution">
    <text evidence="10">The sequence shown here is derived from an EMBL/GenBank/DDBJ whole genome shotgun (WGS) entry which is preliminary data.</text>
</comment>
<organism evidence="10 11">
    <name type="scientific">Mixia osmundae (strain CBS 9802 / IAM 14324 / JCM 22182 / KY 12970)</name>
    <dbReference type="NCBI Taxonomy" id="764103"/>
    <lineage>
        <taxon>Eukaryota</taxon>
        <taxon>Fungi</taxon>
        <taxon>Dikarya</taxon>
        <taxon>Basidiomycota</taxon>
        <taxon>Pucciniomycotina</taxon>
        <taxon>Mixiomycetes</taxon>
        <taxon>Mixiales</taxon>
        <taxon>Mixiaceae</taxon>
        <taxon>Mixia</taxon>
    </lineage>
</organism>
<reference evidence="10 11" key="1">
    <citation type="journal article" date="2011" name="J. Gen. Appl. Microbiol.">
        <title>Draft genome sequencing of the enigmatic basidiomycete Mixia osmundae.</title>
        <authorList>
            <person name="Nishida H."/>
            <person name="Nagatsuka Y."/>
            <person name="Sugiyama J."/>
        </authorList>
    </citation>
    <scope>NUCLEOTIDE SEQUENCE [LARGE SCALE GENOMIC DNA]</scope>
    <source>
        <strain evidence="11">CBS 9802 / IAM 14324 / JCM 22182 / KY 12970</strain>
    </source>
</reference>
<dbReference type="SMART" id="SM00913">
    <property type="entry name" value="IBN_N"/>
    <property type="match status" value="1"/>
</dbReference>
<dbReference type="EMBL" id="BABT02000134">
    <property type="protein sequence ID" value="GAA97754.1"/>
    <property type="molecule type" value="Genomic_DNA"/>
</dbReference>
<dbReference type="InterPro" id="IPR057672">
    <property type="entry name" value="TPR_IPO4/5"/>
</dbReference>
<dbReference type="PANTHER" id="PTHR10527">
    <property type="entry name" value="IMPORTIN BETA"/>
    <property type="match status" value="1"/>
</dbReference>
<dbReference type="Proteomes" id="UP000009131">
    <property type="component" value="Unassembled WGS sequence"/>
</dbReference>
<dbReference type="Pfam" id="PF03810">
    <property type="entry name" value="IBN_N"/>
    <property type="match status" value="1"/>
</dbReference>
<evidence type="ECO:0000313" key="11">
    <source>
        <dbReference type="Proteomes" id="UP000009131"/>
    </source>
</evidence>
<dbReference type="InterPro" id="IPR034085">
    <property type="entry name" value="TOG"/>
</dbReference>
<name>G7E4J4_MIXOS</name>
<dbReference type="InterPro" id="IPR040122">
    <property type="entry name" value="Importin_beta"/>
</dbReference>
<dbReference type="Pfam" id="PF25780">
    <property type="entry name" value="TPR_IPO5"/>
    <property type="match status" value="1"/>
</dbReference>
<protein>
    <recommendedName>
        <fullName evidence="9">Importin N-terminal domain-containing protein</fullName>
    </recommendedName>
</protein>
<dbReference type="InterPro" id="IPR001494">
    <property type="entry name" value="Importin-beta_N"/>
</dbReference>
<dbReference type="InterPro" id="IPR021133">
    <property type="entry name" value="HEAT_type_2"/>
</dbReference>
<dbReference type="PROSITE" id="PS50077">
    <property type="entry name" value="HEAT_REPEAT"/>
    <property type="match status" value="1"/>
</dbReference>
<feature type="domain" description="Importin N-terminal" evidence="9">
    <location>
        <begin position="34"/>
        <end position="105"/>
    </location>
</feature>
<dbReference type="STRING" id="764103.G7E4J4"/>
<keyword evidence="11" id="KW-1185">Reference proteome</keyword>
<evidence type="ECO:0000256" key="2">
    <source>
        <dbReference type="ARBA" id="ARBA00004496"/>
    </source>
</evidence>
<dbReference type="InterPro" id="IPR011989">
    <property type="entry name" value="ARM-like"/>
</dbReference>
<dbReference type="PROSITE" id="PS50166">
    <property type="entry name" value="IMPORTIN_B_NT"/>
    <property type="match status" value="1"/>
</dbReference>
<dbReference type="Pfam" id="PF13513">
    <property type="entry name" value="HEAT_EZ"/>
    <property type="match status" value="1"/>
</dbReference>
<evidence type="ECO:0000259" key="9">
    <source>
        <dbReference type="PROSITE" id="PS50166"/>
    </source>
</evidence>
<accession>G7E4J4</accession>
<dbReference type="OMA" id="ANACGCV"/>
<dbReference type="OrthoDB" id="7862313at2759"/>
<keyword evidence="3" id="KW-0813">Transport</keyword>
<evidence type="ECO:0000256" key="8">
    <source>
        <dbReference type="PROSITE-ProRule" id="PRU00103"/>
    </source>
</evidence>
<dbReference type="FunCoup" id="G7E4J4">
    <property type="interactions" value="543"/>
</dbReference>
<evidence type="ECO:0000313" key="10">
    <source>
        <dbReference type="EMBL" id="GAA97754.1"/>
    </source>
</evidence>
<keyword evidence="5" id="KW-0677">Repeat</keyword>
<comment type="subcellular location">
    <subcellularLocation>
        <location evidence="2">Cytoplasm</location>
    </subcellularLocation>
    <subcellularLocation>
        <location evidence="1">Nucleus</location>
    </subcellularLocation>
</comment>
<dbReference type="GO" id="GO:0006606">
    <property type="term" value="P:protein import into nucleus"/>
    <property type="evidence" value="ECO:0007669"/>
    <property type="project" value="InterPro"/>
</dbReference>
<dbReference type="GO" id="GO:0005737">
    <property type="term" value="C:cytoplasm"/>
    <property type="evidence" value="ECO:0007669"/>
    <property type="project" value="UniProtKB-SubCell"/>
</dbReference>
<dbReference type="HOGENOM" id="CLU_003794_1_1_1"/>
<evidence type="ECO:0000256" key="5">
    <source>
        <dbReference type="ARBA" id="ARBA00022737"/>
    </source>
</evidence>
<sequence>MADHQQFVVALHDTLAASLGLGQAIPDTAVIKKASSDLQDKFYKQDAAVPALFEILLGNAQDQVRQLAAVECRKRVGIKNGQKWLKLPVDQRKRVKEQLLQSLTDESNSLLSHALARLAGAVAKVELPSNAWPELLPWLWRAASAPVATTRERSLYTLFSILETVIVDHDAPGGPSFSQHTPQLFQLLSGSLADPESLQVRLISMRCLGQIASYIEPDEQDYIKAFQDVVPGVVQVIQQALEAGNEEGCKQGFEIIETVSSLEVPLIQPHLTALCSFLISTAQNEQYDEDLRMPALSSLLWVVKYRKSKIQSLGLARPILEGLLPVGGQDEPEDIDTDSPARIAFRVIDALANVLPPAHVVDPLINLCQQYSSSPDPRMRKSAVMAFGVVFEGCSLYIAPHLEQLWPFIEKSLQDPESIVRKAACIALGFMCEMLGEDCGKRHATLLPLIFDLINDPATQKTALNALDSLLEVLGSAILPYLPTLMDRLLALLSQAPLELKGTIVGAIGSAAHAAKTDFAPYFRATMDGLQPFLVLTEEDEHELRGITQDTVGTLADAVGPDAFRPYFAPLMKLAMEGASLESPSLRECSYIFFSVISRVYKAELAPYLTDIMALIIASLKQSELGEDELDETEGAATNGVGITRQAQALLDAAEADAGEDGFVDIDEDGSDAFDNMGVYTAIGIEKEVAADAIGSIFENTREHFMPYIQPSVLALLPLLEHAYEGIRKSAACSLVSFIATAYEMTNPPKWEPGVGSAPLHERVQQLSNAVIGPVLAMWAEEEERTNVSSLCEALSAMLLTTGPQPILPDPTETICQRLHEIIERKALCQTLDADPEDDEAAQDVSEWDAALIRSAEELVGTLASVLGNDFSQAFGTFLPALVKYYNGTTQASERSSVVGSLAEVSNGLQAGVTPYTQPFYDLFIAALLDQNLDLRSNAAYAIGCLVLHSRADLSAAYSIILQRLQPLFQLDDMSADANQARDNASGSVARLILKNAAALPMDQVLPVLFSAMPLREDFRENEKLFEAFQMLVQTQNPALTPHISQLLQIISQVLSAQETASEDEKPLTQEGYTRVVEIVRRLPAQQAQAAGLGALLA</sequence>
<dbReference type="SMART" id="SM01349">
    <property type="entry name" value="TOG"/>
    <property type="match status" value="1"/>
</dbReference>